<gene>
    <name evidence="2" type="ORF">AB664_08545</name>
</gene>
<dbReference type="InterPro" id="IPR015424">
    <property type="entry name" value="PyrdxlP-dep_Trfase"/>
</dbReference>
<protein>
    <recommendedName>
        <fullName evidence="3">Aminotransferase class III-fold pyridoxal phosphate-dependent enzyme</fullName>
    </recommendedName>
</protein>
<evidence type="ECO:0008006" key="3">
    <source>
        <dbReference type="Google" id="ProtNLM"/>
    </source>
</evidence>
<dbReference type="InterPro" id="IPR015422">
    <property type="entry name" value="PyrdxlP-dep_Trfase_small"/>
</dbReference>
<dbReference type="GO" id="GO:0008483">
    <property type="term" value="F:transaminase activity"/>
    <property type="evidence" value="ECO:0007669"/>
    <property type="project" value="InterPro"/>
</dbReference>
<name>A0A656Z4I6_BRUAN</name>
<dbReference type="Pfam" id="PF00202">
    <property type="entry name" value="Aminotran_3"/>
    <property type="match status" value="1"/>
</dbReference>
<organism evidence="2">
    <name type="scientific">Brucella anthropi</name>
    <name type="common">Ochrobactrum anthropi</name>
    <dbReference type="NCBI Taxonomy" id="529"/>
    <lineage>
        <taxon>Bacteria</taxon>
        <taxon>Pseudomonadati</taxon>
        <taxon>Pseudomonadota</taxon>
        <taxon>Alphaproteobacteria</taxon>
        <taxon>Hyphomicrobiales</taxon>
        <taxon>Brucellaceae</taxon>
        <taxon>Brucella/Ochrobactrum group</taxon>
        <taxon>Brucella</taxon>
    </lineage>
</organism>
<accession>A0A656Z4I6</accession>
<dbReference type="Gene3D" id="3.90.1150.10">
    <property type="entry name" value="Aspartate Aminotransferase, domain 1"/>
    <property type="match status" value="1"/>
</dbReference>
<dbReference type="AlphaFoldDB" id="A0A656Z4I6"/>
<dbReference type="SUPFAM" id="SSF53383">
    <property type="entry name" value="PLP-dependent transferases"/>
    <property type="match status" value="1"/>
</dbReference>
<evidence type="ECO:0000313" key="2">
    <source>
        <dbReference type="EMBL" id="KYB45382.1"/>
    </source>
</evidence>
<dbReference type="InterPro" id="IPR005814">
    <property type="entry name" value="Aminotrans_3"/>
</dbReference>
<dbReference type="GO" id="GO:0030170">
    <property type="term" value="F:pyridoxal phosphate binding"/>
    <property type="evidence" value="ECO:0007669"/>
    <property type="project" value="InterPro"/>
</dbReference>
<reference evidence="2" key="1">
    <citation type="submission" date="2016-02" db="EMBL/GenBank/DDBJ databases">
        <title>Genomic sequences of Ochrobactrum anthropi.</title>
        <authorList>
            <person name="Chudasama K.S."/>
            <person name="Thaker V.S."/>
        </authorList>
    </citation>
    <scope>NUCLEOTIDE SEQUENCE [LARGE SCALE GENOMIC DNA]</scope>
    <source>
        <strain evidence="2">SUBG007</strain>
    </source>
</reference>
<proteinExistence type="inferred from homology"/>
<dbReference type="PANTHER" id="PTHR45688">
    <property type="match status" value="1"/>
</dbReference>
<dbReference type="EMBL" id="LUAY01005157">
    <property type="protein sequence ID" value="KYB45382.1"/>
    <property type="molecule type" value="Genomic_DNA"/>
</dbReference>
<comment type="similarity">
    <text evidence="1">Belongs to the class-III pyridoxal-phosphate-dependent aminotransferase family.</text>
</comment>
<dbReference type="PANTHER" id="PTHR45688:SF13">
    <property type="entry name" value="ALANINE--GLYOXYLATE AMINOTRANSFERASE 2-LIKE"/>
    <property type="match status" value="1"/>
</dbReference>
<evidence type="ECO:0000256" key="1">
    <source>
        <dbReference type="ARBA" id="ARBA00008954"/>
    </source>
</evidence>
<comment type="caution">
    <text evidence="2">The sequence shown here is derived from an EMBL/GenBank/DDBJ whole genome shotgun (WGS) entry which is preliminary data.</text>
</comment>
<sequence length="96" mass="10821">MQNRFEIIGDVRGQGLFLGIELVTDRKTKTPATDLARRINDGARQRGILMGTEGPYDNVLKMRPSMVFSRQNADHLLDVLNDKFCICTEIDAARLV</sequence>